<keyword evidence="3" id="KW-1185">Reference proteome</keyword>
<evidence type="ECO:0000313" key="2">
    <source>
        <dbReference type="EMBL" id="PYH70819.1"/>
    </source>
</evidence>
<dbReference type="AlphaFoldDB" id="A0A319BFE4"/>
<reference evidence="2" key="1">
    <citation type="submission" date="2016-12" db="EMBL/GenBank/DDBJ databases">
        <title>The genomes of Aspergillus section Nigri reveals drivers in fungal speciation.</title>
        <authorList>
            <consortium name="DOE Joint Genome Institute"/>
            <person name="Vesth T.C."/>
            <person name="Nybo J."/>
            <person name="Theobald S."/>
            <person name="Brandl J."/>
            <person name="Frisvad J.C."/>
            <person name="Nielsen K.F."/>
            <person name="Lyhne E.K."/>
            <person name="Kogle M.E."/>
            <person name="Kuo A."/>
            <person name="Riley R."/>
            <person name="Clum A."/>
            <person name="Nolan M."/>
            <person name="Lipzen A."/>
            <person name="Salamov A."/>
            <person name="Henrissat B."/>
            <person name="Wiebenga A."/>
            <person name="De Vries R.P."/>
            <person name="Grigoriev I.V."/>
            <person name="Mortensen U.H."/>
            <person name="Andersen M.R."/>
            <person name="Baker S.E."/>
        </authorList>
    </citation>
    <scope>NUCLEOTIDE SEQUENCE [LARGE SCALE GENOMIC DNA]</scope>
    <source>
        <strain evidence="2">CBS 113365</strain>
    </source>
</reference>
<accession>A0A319BFE4</accession>
<dbReference type="InterPro" id="IPR052396">
    <property type="entry name" value="Meiotic_Drive_Suppr_Kinase"/>
</dbReference>
<sequence length="235" mass="27820">MSKDLDVKPSEVEFLETLKESKYSVVFKVRFQETLCVMKVYHDREPNELDPPDRIVNLFISESTAYHRLESKGLCQRGVIPNFYGTIRKIQPADWPNLHMFLNDKLPPNAVLIEYIPNLKHIDLSNYSPQRLAKLREILDDIHAAGVLHADPKPRNMMVSLAEEEEEEEEEEERVLWIDFDSAQTFSECGDLSPRQRRWFDQEDEMMDYFVDALARDFDEGKLDRTISYYYEWYV</sequence>
<protein>
    <recommendedName>
        <fullName evidence="1">Protein kinase domain-containing protein</fullName>
    </recommendedName>
</protein>
<dbReference type="GO" id="GO:0005524">
    <property type="term" value="F:ATP binding"/>
    <property type="evidence" value="ECO:0007669"/>
    <property type="project" value="InterPro"/>
</dbReference>
<dbReference type="InterPro" id="IPR011009">
    <property type="entry name" value="Kinase-like_dom_sf"/>
</dbReference>
<dbReference type="EMBL" id="KZ821620">
    <property type="protein sequence ID" value="PYH70819.1"/>
    <property type="molecule type" value="Genomic_DNA"/>
</dbReference>
<dbReference type="PROSITE" id="PS50011">
    <property type="entry name" value="PROTEIN_KINASE_DOM"/>
    <property type="match status" value="1"/>
</dbReference>
<dbReference type="PANTHER" id="PTHR37171:SF1">
    <property type="entry name" value="SERINE_THREONINE-PROTEIN KINASE YRZF-RELATED"/>
    <property type="match status" value="1"/>
</dbReference>
<dbReference type="RefSeq" id="XP_025564613.1">
    <property type="nucleotide sequence ID" value="XM_025712118.1"/>
</dbReference>
<dbReference type="PANTHER" id="PTHR37171">
    <property type="entry name" value="SERINE/THREONINE-PROTEIN KINASE YRZF-RELATED"/>
    <property type="match status" value="1"/>
</dbReference>
<dbReference type="GeneID" id="37216710"/>
<dbReference type="OrthoDB" id="4185642at2759"/>
<dbReference type="Gene3D" id="1.10.510.10">
    <property type="entry name" value="Transferase(Phosphotransferase) domain 1"/>
    <property type="match status" value="1"/>
</dbReference>
<dbReference type="GO" id="GO:0004672">
    <property type="term" value="F:protein kinase activity"/>
    <property type="evidence" value="ECO:0007669"/>
    <property type="project" value="InterPro"/>
</dbReference>
<evidence type="ECO:0000313" key="3">
    <source>
        <dbReference type="Proteomes" id="UP000248405"/>
    </source>
</evidence>
<feature type="domain" description="Protein kinase" evidence="1">
    <location>
        <begin position="12"/>
        <end position="235"/>
    </location>
</feature>
<name>A0A319BFE4_ASPVC</name>
<dbReference type="SUPFAM" id="SSF56112">
    <property type="entry name" value="Protein kinase-like (PK-like)"/>
    <property type="match status" value="1"/>
</dbReference>
<dbReference type="InterPro" id="IPR000719">
    <property type="entry name" value="Prot_kinase_dom"/>
</dbReference>
<gene>
    <name evidence="2" type="ORF">BO88DRAFT_480172</name>
</gene>
<evidence type="ECO:0000259" key="1">
    <source>
        <dbReference type="PROSITE" id="PS50011"/>
    </source>
</evidence>
<dbReference type="Proteomes" id="UP000248405">
    <property type="component" value="Unassembled WGS sequence"/>
</dbReference>
<proteinExistence type="predicted"/>
<organism evidence="2 3">
    <name type="scientific">Aspergillus vadensis (strain CBS 113365 / IMI 142717 / IBT 24658)</name>
    <dbReference type="NCBI Taxonomy" id="1448311"/>
    <lineage>
        <taxon>Eukaryota</taxon>
        <taxon>Fungi</taxon>
        <taxon>Dikarya</taxon>
        <taxon>Ascomycota</taxon>
        <taxon>Pezizomycotina</taxon>
        <taxon>Eurotiomycetes</taxon>
        <taxon>Eurotiomycetidae</taxon>
        <taxon>Eurotiales</taxon>
        <taxon>Aspergillaceae</taxon>
        <taxon>Aspergillus</taxon>
        <taxon>Aspergillus subgen. Circumdati</taxon>
    </lineage>
</organism>